<protein>
    <submittedName>
        <fullName evidence="1">ANTAR domain-containing protein</fullName>
    </submittedName>
</protein>
<sequence length="230" mass="24999">MTRTPRIPNLGGARAFVLHRPHPTVQAITRQLSAIGLVTVDCWPELAPEALAADFVFFDADLGFDEQFPWKPGEAPMPLVALIGSEAPGRIEWALSHKADAQLLKPVGNAGVYSALLIARQSFEARKHLAGEIAALRQRVAERQTIVRAVSALSKGGDDDRAYARLRSLAMSWQVSVEDAARRIVAMTEEAKIGETRTGETRTGETKTGETKTGEAPIEDESGDDQPYRA</sequence>
<evidence type="ECO:0000313" key="1">
    <source>
        <dbReference type="EMBL" id="MER9283644.1"/>
    </source>
</evidence>
<evidence type="ECO:0000313" key="2">
    <source>
        <dbReference type="Proteomes" id="UP001480082"/>
    </source>
</evidence>
<reference evidence="1 2" key="1">
    <citation type="journal article" date="2024" name="Proc. Natl. Acad. Sci. U.S.A.">
        <title>The evolutionary genomics of adaptation to stress in wild rhizobium bacteria.</title>
        <authorList>
            <person name="Kehlet-Delgado H."/>
            <person name="Montoya A.P."/>
            <person name="Jensen K.T."/>
            <person name="Wendlandt C.E."/>
            <person name="Dexheimer C."/>
            <person name="Roberts M."/>
            <person name="Torres Martinez L."/>
            <person name="Friesen M.L."/>
            <person name="Griffitts J.S."/>
            <person name="Porter S.S."/>
        </authorList>
    </citation>
    <scope>NUCLEOTIDE SEQUENCE [LARGE SCALE GENOMIC DNA]</scope>
    <source>
        <strain evidence="1 2">M0468</strain>
    </source>
</reference>
<dbReference type="Proteomes" id="UP001480082">
    <property type="component" value="Unassembled WGS sequence"/>
</dbReference>
<proteinExistence type="predicted"/>
<dbReference type="EMBL" id="JAMYRI010000003">
    <property type="protein sequence ID" value="MER9283644.1"/>
    <property type="molecule type" value="Genomic_DNA"/>
</dbReference>
<name>A0ACC6SV71_9HYPH</name>
<comment type="caution">
    <text evidence="1">The sequence shown here is derived from an EMBL/GenBank/DDBJ whole genome shotgun (WGS) entry which is preliminary data.</text>
</comment>
<organism evidence="1 2">
    <name type="scientific">Mesorhizobium australicum</name>
    <dbReference type="NCBI Taxonomy" id="536018"/>
    <lineage>
        <taxon>Bacteria</taxon>
        <taxon>Pseudomonadati</taxon>
        <taxon>Pseudomonadota</taxon>
        <taxon>Alphaproteobacteria</taxon>
        <taxon>Hyphomicrobiales</taxon>
        <taxon>Phyllobacteriaceae</taxon>
        <taxon>Mesorhizobium</taxon>
    </lineage>
</organism>
<keyword evidence="2" id="KW-1185">Reference proteome</keyword>
<accession>A0ACC6SV71</accession>
<gene>
    <name evidence="1" type="ORF">NKI81_06670</name>
</gene>